<sequence length="189" mass="20818">MSKLLAAAVAAEEGGHGNPLLPHASELVFGSIAFAIVLILVGWKLVPQIQKTLAERTEAIEGGLKRAEAAQEEAKETLEAYKRQLAEARHDAARLREEAKEQGAQIIAEMREQAQEEARRIIEAAHAQIEADRQQALQQLRAEIGALAVELAGRVVGESLQDSARQSRVVDRFLEELEERARTQERISS</sequence>
<keyword evidence="9 14" id="KW-0406">Ion transport</keyword>
<feature type="transmembrane region" description="Helical" evidence="14">
    <location>
        <begin position="27"/>
        <end position="46"/>
    </location>
</feature>
<feature type="coiled-coil region" evidence="16">
    <location>
        <begin position="64"/>
        <end position="116"/>
    </location>
</feature>
<comment type="subunit">
    <text evidence="13 14">F-type ATPases have 2 components, F(1) - the catalytic core - and F(0) - the membrane proton channel. F(1) has five subunits: alpha(3), beta(3), gamma(1), delta(1), epsilon(1). F(0) has three main subunits: a(1), b(2) and c(10-14). The alpha and beta chains form an alternating ring which encloses part of the gamma chain. F(1) is attached to F(0) by a central stalk formed by the gamma and epsilon chains, while a peripheral stalk is formed by the delta and b chains.</text>
</comment>
<comment type="function">
    <text evidence="12 14">F(1)F(0) ATP synthase produces ATP from ADP in the presence of a proton or sodium gradient. F-type ATPases consist of two structural domains, F(1) containing the extramembraneous catalytic core and F(0) containing the membrane proton channel, linked together by a central stalk and a peripheral stalk. During catalysis, ATP synthesis in the catalytic domain of F(1) is coupled via a rotary mechanism of the central stalk subunits to proton translocation.</text>
</comment>
<comment type="similarity">
    <text evidence="2 14 15">Belongs to the ATPase B chain family.</text>
</comment>
<name>A0A9W6PVC9_9ACTN</name>
<keyword evidence="7 14" id="KW-0375">Hydrogen ion transport</keyword>
<dbReference type="CDD" id="cd06503">
    <property type="entry name" value="ATP-synt_Fo_b"/>
    <property type="match status" value="1"/>
</dbReference>
<protein>
    <recommendedName>
        <fullName evidence="14">ATP synthase subunit b</fullName>
    </recommendedName>
    <alternativeName>
        <fullName evidence="14">ATP synthase F(0) sector subunit b</fullName>
    </alternativeName>
    <alternativeName>
        <fullName evidence="14">ATPase subunit I</fullName>
    </alternativeName>
    <alternativeName>
        <fullName evidence="14">F-type ATPase subunit b</fullName>
        <shortName evidence="14">F-ATPase subunit b</shortName>
    </alternativeName>
</protein>
<evidence type="ECO:0000313" key="18">
    <source>
        <dbReference type="Proteomes" id="UP001165124"/>
    </source>
</evidence>
<evidence type="ECO:0000256" key="5">
    <source>
        <dbReference type="ARBA" id="ARBA00022547"/>
    </source>
</evidence>
<dbReference type="Pfam" id="PF00430">
    <property type="entry name" value="ATP-synt_B"/>
    <property type="match status" value="1"/>
</dbReference>
<dbReference type="EMBL" id="BSRZ01000003">
    <property type="protein sequence ID" value="GLW63623.1"/>
    <property type="molecule type" value="Genomic_DNA"/>
</dbReference>
<evidence type="ECO:0000256" key="12">
    <source>
        <dbReference type="ARBA" id="ARBA00025198"/>
    </source>
</evidence>
<dbReference type="GO" id="GO:0005886">
    <property type="term" value="C:plasma membrane"/>
    <property type="evidence" value="ECO:0007669"/>
    <property type="project" value="UniProtKB-SubCell"/>
</dbReference>
<dbReference type="InterPro" id="IPR002146">
    <property type="entry name" value="ATP_synth_b/b'su_bac/chlpt"/>
</dbReference>
<comment type="function">
    <text evidence="14">Component of the F(0) channel, it forms part of the peripheral stalk, linking F(1) to F(0).</text>
</comment>
<keyword evidence="5 14" id="KW-0138">CF(0)</keyword>
<evidence type="ECO:0000256" key="9">
    <source>
        <dbReference type="ARBA" id="ARBA00023065"/>
    </source>
</evidence>
<dbReference type="SUPFAM" id="SSF81573">
    <property type="entry name" value="F1F0 ATP synthase subunit B, membrane domain"/>
    <property type="match status" value="1"/>
</dbReference>
<evidence type="ECO:0000256" key="7">
    <source>
        <dbReference type="ARBA" id="ARBA00022781"/>
    </source>
</evidence>
<evidence type="ECO:0000256" key="10">
    <source>
        <dbReference type="ARBA" id="ARBA00023136"/>
    </source>
</evidence>
<dbReference type="NCBIfam" id="TIGR01144">
    <property type="entry name" value="ATP_synt_b"/>
    <property type="match status" value="1"/>
</dbReference>
<evidence type="ECO:0000256" key="11">
    <source>
        <dbReference type="ARBA" id="ARBA00023310"/>
    </source>
</evidence>
<evidence type="ECO:0000256" key="8">
    <source>
        <dbReference type="ARBA" id="ARBA00022989"/>
    </source>
</evidence>
<evidence type="ECO:0000256" key="13">
    <source>
        <dbReference type="ARBA" id="ARBA00025830"/>
    </source>
</evidence>
<dbReference type="PANTHER" id="PTHR33445">
    <property type="entry name" value="ATP SYNTHASE SUBUNIT B', CHLOROPLASTIC"/>
    <property type="match status" value="1"/>
</dbReference>
<reference evidence="17" key="1">
    <citation type="submission" date="2023-02" db="EMBL/GenBank/DDBJ databases">
        <title>Actinomadura rubrobrunea NBRC 14622.</title>
        <authorList>
            <person name="Ichikawa N."/>
            <person name="Sato H."/>
            <person name="Tonouchi N."/>
        </authorList>
    </citation>
    <scope>NUCLEOTIDE SEQUENCE</scope>
    <source>
        <strain evidence="17">NBRC 14622</strain>
    </source>
</reference>
<dbReference type="RefSeq" id="WP_067910623.1">
    <property type="nucleotide sequence ID" value="NZ_BSRZ01000003.1"/>
</dbReference>
<evidence type="ECO:0000256" key="15">
    <source>
        <dbReference type="RuleBase" id="RU003848"/>
    </source>
</evidence>
<evidence type="ECO:0000256" key="1">
    <source>
        <dbReference type="ARBA" id="ARBA00004162"/>
    </source>
</evidence>
<keyword evidence="11 14" id="KW-0066">ATP synthesis</keyword>
<evidence type="ECO:0000256" key="14">
    <source>
        <dbReference type="HAMAP-Rule" id="MF_01398"/>
    </source>
</evidence>
<dbReference type="InterPro" id="IPR005864">
    <property type="entry name" value="ATP_synth_F0_bsu_bac"/>
</dbReference>
<keyword evidence="3 14" id="KW-0813">Transport</keyword>
<evidence type="ECO:0000256" key="16">
    <source>
        <dbReference type="SAM" id="Coils"/>
    </source>
</evidence>
<organism evidence="17 18">
    <name type="scientific">Actinomadura rubrobrunea</name>
    <dbReference type="NCBI Taxonomy" id="115335"/>
    <lineage>
        <taxon>Bacteria</taxon>
        <taxon>Bacillati</taxon>
        <taxon>Actinomycetota</taxon>
        <taxon>Actinomycetes</taxon>
        <taxon>Streptosporangiales</taxon>
        <taxon>Thermomonosporaceae</taxon>
        <taxon>Actinomadura</taxon>
    </lineage>
</organism>
<keyword evidence="18" id="KW-1185">Reference proteome</keyword>
<dbReference type="InterPro" id="IPR050059">
    <property type="entry name" value="ATP_synthase_B_chain"/>
</dbReference>
<proteinExistence type="inferred from homology"/>
<keyword evidence="4 14" id="KW-1003">Cell membrane</keyword>
<dbReference type="AlphaFoldDB" id="A0A9W6PVC9"/>
<keyword evidence="10 14" id="KW-0472">Membrane</keyword>
<evidence type="ECO:0000256" key="3">
    <source>
        <dbReference type="ARBA" id="ARBA00022448"/>
    </source>
</evidence>
<evidence type="ECO:0000256" key="2">
    <source>
        <dbReference type="ARBA" id="ARBA00005513"/>
    </source>
</evidence>
<dbReference type="GO" id="GO:0046961">
    <property type="term" value="F:proton-transporting ATPase activity, rotational mechanism"/>
    <property type="evidence" value="ECO:0007669"/>
    <property type="project" value="TreeGrafter"/>
</dbReference>
<dbReference type="PANTHER" id="PTHR33445:SF1">
    <property type="entry name" value="ATP SYNTHASE SUBUNIT B"/>
    <property type="match status" value="1"/>
</dbReference>
<dbReference type="InterPro" id="IPR028987">
    <property type="entry name" value="ATP_synth_B-like_membr_sf"/>
</dbReference>
<dbReference type="Gene3D" id="1.20.5.620">
    <property type="entry name" value="F1F0 ATP synthase subunit B, membrane domain"/>
    <property type="match status" value="1"/>
</dbReference>
<keyword evidence="6 14" id="KW-0812">Transmembrane</keyword>
<evidence type="ECO:0000256" key="4">
    <source>
        <dbReference type="ARBA" id="ARBA00022475"/>
    </source>
</evidence>
<keyword evidence="16" id="KW-0175">Coiled coil</keyword>
<dbReference type="NCBIfam" id="NF004412">
    <property type="entry name" value="PRK05759.1-3"/>
    <property type="match status" value="1"/>
</dbReference>
<dbReference type="GO" id="GO:0046933">
    <property type="term" value="F:proton-transporting ATP synthase activity, rotational mechanism"/>
    <property type="evidence" value="ECO:0007669"/>
    <property type="project" value="UniProtKB-UniRule"/>
</dbReference>
<gene>
    <name evidence="14 17" type="primary">atpF</name>
    <name evidence="17" type="ORF">Arub01_18670</name>
</gene>
<accession>A0A9W6PVC9</accession>
<comment type="caution">
    <text evidence="17">The sequence shown here is derived from an EMBL/GenBank/DDBJ whole genome shotgun (WGS) entry which is preliminary data.</text>
</comment>
<keyword evidence="8 14" id="KW-1133">Transmembrane helix</keyword>
<dbReference type="HAMAP" id="MF_01398">
    <property type="entry name" value="ATP_synth_b_bprime"/>
    <property type="match status" value="1"/>
</dbReference>
<comment type="subcellular location">
    <subcellularLocation>
        <location evidence="1 14">Cell membrane</location>
        <topology evidence="1 14">Single-pass membrane protein</topology>
    </subcellularLocation>
</comment>
<dbReference type="Proteomes" id="UP001165124">
    <property type="component" value="Unassembled WGS sequence"/>
</dbReference>
<evidence type="ECO:0000256" key="6">
    <source>
        <dbReference type="ARBA" id="ARBA00022692"/>
    </source>
</evidence>
<evidence type="ECO:0000313" key="17">
    <source>
        <dbReference type="EMBL" id="GLW63623.1"/>
    </source>
</evidence>
<dbReference type="GO" id="GO:0045259">
    <property type="term" value="C:proton-transporting ATP synthase complex"/>
    <property type="evidence" value="ECO:0007669"/>
    <property type="project" value="UniProtKB-KW"/>
</dbReference>